<dbReference type="GO" id="GO:0005886">
    <property type="term" value="C:plasma membrane"/>
    <property type="evidence" value="ECO:0007669"/>
    <property type="project" value="UniProtKB-SubCell"/>
</dbReference>
<dbReference type="Proteomes" id="UP000029444">
    <property type="component" value="Unassembled WGS sequence"/>
</dbReference>
<dbReference type="EMBL" id="ARXV01000011">
    <property type="protein sequence ID" value="KGD64076.1"/>
    <property type="molecule type" value="Genomic_DNA"/>
</dbReference>
<dbReference type="AlphaFoldDB" id="A0A095SHL1"/>
<feature type="transmembrane region" description="Helical" evidence="6">
    <location>
        <begin position="94"/>
        <end position="115"/>
    </location>
</feature>
<dbReference type="InterPro" id="IPR005598">
    <property type="entry name" value="ATP_synth_I"/>
</dbReference>
<evidence type="ECO:0000313" key="7">
    <source>
        <dbReference type="EMBL" id="KGD64076.1"/>
    </source>
</evidence>
<protein>
    <submittedName>
        <fullName evidence="7">ATP synthase subunit I</fullName>
    </submittedName>
</protein>
<gene>
    <name evidence="7" type="ORF">Y5S_02616</name>
</gene>
<feature type="transmembrane region" description="Helical" evidence="6">
    <location>
        <begin position="32"/>
        <end position="56"/>
    </location>
</feature>
<evidence type="ECO:0000256" key="1">
    <source>
        <dbReference type="ARBA" id="ARBA00004651"/>
    </source>
</evidence>
<evidence type="ECO:0000256" key="6">
    <source>
        <dbReference type="SAM" id="Phobius"/>
    </source>
</evidence>
<keyword evidence="8" id="KW-1185">Reference proteome</keyword>
<evidence type="ECO:0000256" key="4">
    <source>
        <dbReference type="ARBA" id="ARBA00022989"/>
    </source>
</evidence>
<keyword evidence="4 6" id="KW-1133">Transmembrane helix</keyword>
<keyword evidence="5 6" id="KW-0472">Membrane</keyword>
<dbReference type="STRING" id="1177154.Y5S_02616"/>
<organism evidence="7 8">
    <name type="scientific">Alcanivorax nanhaiticus</name>
    <dbReference type="NCBI Taxonomy" id="1177154"/>
    <lineage>
        <taxon>Bacteria</taxon>
        <taxon>Pseudomonadati</taxon>
        <taxon>Pseudomonadota</taxon>
        <taxon>Gammaproteobacteria</taxon>
        <taxon>Oceanospirillales</taxon>
        <taxon>Alcanivoracaceae</taxon>
        <taxon>Alcanivorax</taxon>
    </lineage>
</organism>
<name>A0A095SHL1_9GAMM</name>
<keyword evidence="3 6" id="KW-0812">Transmembrane</keyword>
<evidence type="ECO:0000256" key="3">
    <source>
        <dbReference type="ARBA" id="ARBA00022692"/>
    </source>
</evidence>
<accession>A0A095SHL1</accession>
<evidence type="ECO:0000256" key="2">
    <source>
        <dbReference type="ARBA" id="ARBA00022475"/>
    </source>
</evidence>
<sequence>MPKTLRLVRHQIASARGFTVTTSNEFQPHRTLFWGLMRAQLAAIVVFALLVTALAGTLSGLVAAWGGTISLIAYAWGGFQIWMHPKNHVPKRMATAAVRAEMGKIAIMLLLFWLTFSKVPETREMKIAMVLLLGFLIAQVVGWIQVARLDGRTAGQDGQND</sequence>
<comment type="caution">
    <text evidence="7">The sequence shown here is derived from an EMBL/GenBank/DDBJ whole genome shotgun (WGS) entry which is preliminary data.</text>
</comment>
<evidence type="ECO:0000313" key="8">
    <source>
        <dbReference type="Proteomes" id="UP000029444"/>
    </source>
</evidence>
<comment type="subcellular location">
    <subcellularLocation>
        <location evidence="1">Cell membrane</location>
        <topology evidence="1">Multi-pass membrane protein</topology>
    </subcellularLocation>
</comment>
<evidence type="ECO:0000256" key="5">
    <source>
        <dbReference type="ARBA" id="ARBA00023136"/>
    </source>
</evidence>
<proteinExistence type="predicted"/>
<feature type="transmembrane region" description="Helical" evidence="6">
    <location>
        <begin position="62"/>
        <end position="82"/>
    </location>
</feature>
<reference evidence="7 8" key="1">
    <citation type="submission" date="2012-09" db="EMBL/GenBank/DDBJ databases">
        <title>Genome Sequence of alkane-degrading Bacterium Alcanivorax sp. 19-m-6.</title>
        <authorList>
            <person name="Lai Q."/>
            <person name="Shao Z."/>
        </authorList>
    </citation>
    <scope>NUCLEOTIDE SEQUENCE [LARGE SCALE GENOMIC DNA]</scope>
    <source>
        <strain evidence="7 8">19-m-6</strain>
    </source>
</reference>
<feature type="transmembrane region" description="Helical" evidence="6">
    <location>
        <begin position="127"/>
        <end position="146"/>
    </location>
</feature>
<dbReference type="PATRIC" id="fig|1177154.3.peg.2649"/>
<dbReference type="Pfam" id="PF03899">
    <property type="entry name" value="ATP-synt_I"/>
    <property type="match status" value="1"/>
</dbReference>
<keyword evidence="2" id="KW-1003">Cell membrane</keyword>